<keyword evidence="5" id="KW-0509">mRNA transport</keyword>
<keyword evidence="13" id="KW-1185">Reference proteome</keyword>
<evidence type="ECO:0000313" key="12">
    <source>
        <dbReference type="EMBL" id="KAF5321280.1"/>
    </source>
</evidence>
<feature type="compositionally biased region" description="Polar residues" evidence="10">
    <location>
        <begin position="33"/>
        <end position="46"/>
    </location>
</feature>
<keyword evidence="4" id="KW-0677">Repeat</keyword>
<name>A0A8H5F2B5_9AGAR</name>
<feature type="region of interest" description="Disordered" evidence="10">
    <location>
        <begin position="399"/>
        <end position="449"/>
    </location>
</feature>
<dbReference type="FunFam" id="1.10.10.2360:FF:000001">
    <property type="entry name" value="Nuclear pore complex protein Nup98-Nup96"/>
    <property type="match status" value="1"/>
</dbReference>
<dbReference type="PROSITE" id="PS51434">
    <property type="entry name" value="NUP_C"/>
    <property type="match status" value="1"/>
</dbReference>
<keyword evidence="3" id="KW-0813">Transport</keyword>
<dbReference type="OrthoDB" id="3797628at2759"/>
<sequence length="967" mass="98461">MFGATSTWGNNQQNQSQNPTTGAFGQPSAFGAANTTNAFGSTSTFGQPAAQTQPAANPMFGNISTPSTTTGTGFGGFGGGNTANATSAFGAKPATGFGAFGGGTGAFGGGATTAFGQPAAAPATSAFGQPAAATSAFGSTSAFGAKPFGATASTTAGTSHPVVTSGTSSPPFATTAEKDVNLTLQFQSISCMPAYVGYSHEELRVQDYAQNRKTATTTTGAFGQTTFGAQPAATTGIFGQPSQQPATNNVFGAQTNTTTPPFGAFGQPAAQPAAPATNIFGGGTFGQAAQPQQTTTNAFSGTGAFGQAAQQPTTSTFGGGATFGAAAAKPAFGGFGGGTTTGTNAFGTTTGTPAFGAQTQQQPAQTTNIFGQAQPAATGTTSAFGGFGSTAAKPNIFGTTPAAPAANPFASFGTNTQQQQQQPQQGQQTNPFGGGTTNMFGGQQQQQGTTTNLFGQTQPAATNTTTATSSLFGNNTNTGTGLFGNTQQQNQQQQGQQPTNNLFGNMFGKPAQPAATTTNMFGGSTIGQPAATTGQQTTNMFGNAFGQNNNNLFGNKPAAPLLGTSMSGTQNATTNLFGASALAGSQGLQLTASINQPIGENLPLFSMLPPGPRFANADSEAGKKKASNFFEIPTRSPVPPRVPTGIAAPTPGVYNPNASKLRGFGSSLAASGAGGNGGLSFTTGRVNALSLSKGDMLSQSLSLGPDFLGRSGSPSLGSGSRHSVKKVIIDKKVESTELFAKTKTGSPGLRTGGKVIFSPALSVAAREREATQSFVPESNDTPTPVQRTLPARSPSRGNMRHAAEQPAPAPGEREAALTELMEGDYYMKPDLATLKKAGYDELSSFSGLIIGRKGYGEIHFLEPVDLTGLPKLGALLGEVIKFDDKECTVYADIDDADKPPPGSGLNVKARMKLEHCWTVDKATREPITDPAHPNSVKHLKRLKAMKDTHFEDFDFATGTWTFTVDHF</sequence>
<gene>
    <name evidence="12" type="ORF">D9619_000553</name>
</gene>
<dbReference type="GO" id="GO:0034398">
    <property type="term" value="P:telomere tethering at nuclear periphery"/>
    <property type="evidence" value="ECO:0007669"/>
    <property type="project" value="TreeGrafter"/>
</dbReference>
<feature type="domain" description="Peptidase S59" evidence="11">
    <location>
        <begin position="822"/>
        <end position="967"/>
    </location>
</feature>
<evidence type="ECO:0000256" key="9">
    <source>
        <dbReference type="ARBA" id="ARBA00023242"/>
    </source>
</evidence>
<evidence type="ECO:0000256" key="8">
    <source>
        <dbReference type="ARBA" id="ARBA00023132"/>
    </source>
</evidence>
<protein>
    <recommendedName>
        <fullName evidence="11">Peptidase S59 domain-containing protein</fullName>
    </recommendedName>
</protein>
<evidence type="ECO:0000256" key="10">
    <source>
        <dbReference type="SAM" id="MobiDB-lite"/>
    </source>
</evidence>
<dbReference type="Pfam" id="PF04096">
    <property type="entry name" value="Nucleoporin2"/>
    <property type="match status" value="1"/>
</dbReference>
<feature type="compositionally biased region" description="Low complexity" evidence="10">
    <location>
        <begin position="401"/>
        <end position="449"/>
    </location>
</feature>
<dbReference type="InterPro" id="IPR036903">
    <property type="entry name" value="Nup98_auto-Pept-S59_dom_sf"/>
</dbReference>
<dbReference type="PANTHER" id="PTHR23198">
    <property type="entry name" value="NUCLEOPORIN"/>
    <property type="match status" value="1"/>
</dbReference>
<evidence type="ECO:0000256" key="3">
    <source>
        <dbReference type="ARBA" id="ARBA00022448"/>
    </source>
</evidence>
<feature type="region of interest" description="Disordered" evidence="10">
    <location>
        <begin position="472"/>
        <end position="499"/>
    </location>
</feature>
<reference evidence="12 13" key="1">
    <citation type="journal article" date="2020" name="ISME J.">
        <title>Uncovering the hidden diversity of litter-decomposition mechanisms in mushroom-forming fungi.</title>
        <authorList>
            <person name="Floudas D."/>
            <person name="Bentzer J."/>
            <person name="Ahren D."/>
            <person name="Johansson T."/>
            <person name="Persson P."/>
            <person name="Tunlid A."/>
        </authorList>
    </citation>
    <scope>NUCLEOTIDE SEQUENCE [LARGE SCALE GENOMIC DNA]</scope>
    <source>
        <strain evidence="12 13">CBS 101986</strain>
    </source>
</reference>
<feature type="region of interest" description="Disordered" evidence="10">
    <location>
        <begin position="768"/>
        <end position="812"/>
    </location>
</feature>
<dbReference type="Pfam" id="PF13634">
    <property type="entry name" value="Nucleoporin_FG"/>
    <property type="match status" value="3"/>
</dbReference>
<dbReference type="GO" id="GO:0003723">
    <property type="term" value="F:RNA binding"/>
    <property type="evidence" value="ECO:0007669"/>
    <property type="project" value="TreeGrafter"/>
</dbReference>
<dbReference type="GO" id="GO:0000973">
    <property type="term" value="P:post-transcriptional tethering of RNA polymerase II gene DNA at nuclear periphery"/>
    <property type="evidence" value="ECO:0007669"/>
    <property type="project" value="TreeGrafter"/>
</dbReference>
<comment type="caution">
    <text evidence="12">The sequence shown here is derived from an EMBL/GenBank/DDBJ whole genome shotgun (WGS) entry which is preliminary data.</text>
</comment>
<evidence type="ECO:0000256" key="1">
    <source>
        <dbReference type="ARBA" id="ARBA00004567"/>
    </source>
</evidence>
<proteinExistence type="inferred from homology"/>
<evidence type="ECO:0000313" key="13">
    <source>
        <dbReference type="Proteomes" id="UP000567179"/>
    </source>
</evidence>
<keyword evidence="8" id="KW-0906">Nuclear pore complex</keyword>
<dbReference type="GO" id="GO:0044614">
    <property type="term" value="C:nuclear pore cytoplasmic filaments"/>
    <property type="evidence" value="ECO:0007669"/>
    <property type="project" value="TreeGrafter"/>
</dbReference>
<dbReference type="GO" id="GO:0051028">
    <property type="term" value="P:mRNA transport"/>
    <property type="evidence" value="ECO:0007669"/>
    <property type="project" value="UniProtKB-KW"/>
</dbReference>
<feature type="region of interest" description="Disordered" evidence="10">
    <location>
        <begin position="1"/>
        <end position="55"/>
    </location>
</feature>
<dbReference type="EMBL" id="JAACJJ010000028">
    <property type="protein sequence ID" value="KAF5321280.1"/>
    <property type="molecule type" value="Genomic_DNA"/>
</dbReference>
<organism evidence="12 13">
    <name type="scientific">Psilocybe cf. subviscida</name>
    <dbReference type="NCBI Taxonomy" id="2480587"/>
    <lineage>
        <taxon>Eukaryota</taxon>
        <taxon>Fungi</taxon>
        <taxon>Dikarya</taxon>
        <taxon>Basidiomycota</taxon>
        <taxon>Agaricomycotina</taxon>
        <taxon>Agaricomycetes</taxon>
        <taxon>Agaricomycetidae</taxon>
        <taxon>Agaricales</taxon>
        <taxon>Agaricineae</taxon>
        <taxon>Strophariaceae</taxon>
        <taxon>Psilocybe</taxon>
    </lineage>
</organism>
<dbReference type="FunFam" id="3.30.1610.10:FF:000003">
    <property type="entry name" value="Nucleoporin SONB, putative"/>
    <property type="match status" value="1"/>
</dbReference>
<keyword evidence="9" id="KW-0539">Nucleus</keyword>
<dbReference type="AlphaFoldDB" id="A0A8H5F2B5"/>
<feature type="compositionally biased region" description="Polar residues" evidence="10">
    <location>
        <begin position="771"/>
        <end position="786"/>
    </location>
</feature>
<evidence type="ECO:0000256" key="7">
    <source>
        <dbReference type="ARBA" id="ARBA00023010"/>
    </source>
</evidence>
<dbReference type="PANTHER" id="PTHR23198:SF6">
    <property type="entry name" value="NUCLEAR PORE COMPLEX PROTEIN NUP98-NUP96"/>
    <property type="match status" value="1"/>
</dbReference>
<evidence type="ECO:0000259" key="11">
    <source>
        <dbReference type="PROSITE" id="PS51434"/>
    </source>
</evidence>
<dbReference type="GO" id="GO:0006606">
    <property type="term" value="P:protein import into nucleus"/>
    <property type="evidence" value="ECO:0007669"/>
    <property type="project" value="TreeGrafter"/>
</dbReference>
<comment type="subcellular location">
    <subcellularLocation>
        <location evidence="1">Nucleus</location>
        <location evidence="1">Nuclear pore complex</location>
    </subcellularLocation>
</comment>
<dbReference type="Proteomes" id="UP000567179">
    <property type="component" value="Unassembled WGS sequence"/>
</dbReference>
<dbReference type="GO" id="GO:0006405">
    <property type="term" value="P:RNA export from nucleus"/>
    <property type="evidence" value="ECO:0007669"/>
    <property type="project" value="TreeGrafter"/>
</dbReference>
<dbReference type="GO" id="GO:0017056">
    <property type="term" value="F:structural constituent of nuclear pore"/>
    <property type="evidence" value="ECO:0007669"/>
    <property type="project" value="InterPro"/>
</dbReference>
<comment type="similarity">
    <text evidence="2">Belongs to the nucleoporin GLFG family.</text>
</comment>
<dbReference type="InterPro" id="IPR007230">
    <property type="entry name" value="Nup98_auto-Pept-S59_dom"/>
</dbReference>
<dbReference type="Gene3D" id="3.30.1610.10">
    <property type="entry name" value="Peptidase S59, nucleoporin"/>
    <property type="match status" value="1"/>
</dbReference>
<dbReference type="InterPro" id="IPR037665">
    <property type="entry name" value="Nucleoporin_S59-like"/>
</dbReference>
<evidence type="ECO:0000256" key="6">
    <source>
        <dbReference type="ARBA" id="ARBA00022927"/>
    </source>
</evidence>
<dbReference type="Gene3D" id="1.10.10.2360">
    <property type="match status" value="1"/>
</dbReference>
<evidence type="ECO:0000256" key="4">
    <source>
        <dbReference type="ARBA" id="ARBA00022737"/>
    </source>
</evidence>
<keyword evidence="7" id="KW-0811">Translocation</keyword>
<dbReference type="InterPro" id="IPR025574">
    <property type="entry name" value="Nucleoporin_FG_rpt"/>
</dbReference>
<evidence type="ECO:0000256" key="2">
    <source>
        <dbReference type="ARBA" id="ARBA00008926"/>
    </source>
</evidence>
<keyword evidence="6" id="KW-0653">Protein transport</keyword>
<evidence type="ECO:0000256" key="5">
    <source>
        <dbReference type="ARBA" id="ARBA00022816"/>
    </source>
</evidence>
<dbReference type="SUPFAM" id="SSF82215">
    <property type="entry name" value="C-terminal autoproteolytic domain of nucleoporin nup98"/>
    <property type="match status" value="1"/>
</dbReference>
<dbReference type="GO" id="GO:0008139">
    <property type="term" value="F:nuclear localization sequence binding"/>
    <property type="evidence" value="ECO:0007669"/>
    <property type="project" value="TreeGrafter"/>
</dbReference>
<accession>A0A8H5F2B5</accession>